<dbReference type="Pfam" id="PF00440">
    <property type="entry name" value="TetR_N"/>
    <property type="match status" value="1"/>
</dbReference>
<evidence type="ECO:0000256" key="4">
    <source>
        <dbReference type="PROSITE-ProRule" id="PRU00335"/>
    </source>
</evidence>
<accession>J7LCD0</accession>
<dbReference type="Gene3D" id="1.10.10.60">
    <property type="entry name" value="Homeodomain-like"/>
    <property type="match status" value="1"/>
</dbReference>
<keyword evidence="2 4" id="KW-0238">DNA-binding</keyword>
<protein>
    <submittedName>
        <fullName evidence="7">Putative transcriptional regulator</fullName>
    </submittedName>
</protein>
<evidence type="ECO:0000313" key="7">
    <source>
        <dbReference type="EMBL" id="AFR08479.1"/>
    </source>
</evidence>
<dbReference type="OrthoDB" id="9796019at2"/>
<evidence type="ECO:0000256" key="1">
    <source>
        <dbReference type="ARBA" id="ARBA00023015"/>
    </source>
</evidence>
<reference evidence="8" key="2">
    <citation type="submission" date="2012-08" db="EMBL/GenBank/DDBJ databases">
        <title>Whole-genome sequence of Nocardiopsis alba strain ATCC BAA-2165 associated with honeybees.</title>
        <authorList>
            <person name="Qiao J."/>
            <person name="Chen L."/>
            <person name="Li Y."/>
            <person name="Wang J."/>
            <person name="Zhang W."/>
            <person name="Chen S."/>
        </authorList>
    </citation>
    <scope>NUCLEOTIDE SEQUENCE [LARGE SCALE GENOMIC DNA]</scope>
    <source>
        <strain evidence="8">ATCC BAA-2165 / BE74</strain>
    </source>
</reference>
<keyword evidence="1" id="KW-0805">Transcription regulation</keyword>
<evidence type="ECO:0000256" key="2">
    <source>
        <dbReference type="ARBA" id="ARBA00023125"/>
    </source>
</evidence>
<dbReference type="KEGG" id="nal:B005_2139"/>
<dbReference type="PATRIC" id="fig|1205910.3.peg.2020"/>
<name>J7LCD0_NOCAA</name>
<dbReference type="PANTHER" id="PTHR30055">
    <property type="entry name" value="HTH-TYPE TRANSCRIPTIONAL REGULATOR RUTR"/>
    <property type="match status" value="1"/>
</dbReference>
<dbReference type="EMBL" id="CP003788">
    <property type="protein sequence ID" value="AFR08479.1"/>
    <property type="molecule type" value="Genomic_DNA"/>
</dbReference>
<dbReference type="SUPFAM" id="SSF48498">
    <property type="entry name" value="Tetracyclin repressor-like, C-terminal domain"/>
    <property type="match status" value="1"/>
</dbReference>
<sequence length="224" mass="24052">MTSQHPTPGDARPGGRTARNTAAVLQATLDELGERGYGAITVDSVAARSGVHKATVYRRWGGVDGLVRAALEHSTERHWEPELTGSLYTDLLRLVETVTSGFTEAPEREVSAAAVAAAFESEEVAEALRRFMSDRHRRAAVIVTEAIARGEAPRGTDAEEVIRSAIAPVYYRLLISREPVTADDLRRAASITAAPPAPSNPDATTSPLRPGTTVAKKILYGIRK</sequence>
<dbReference type="eggNOG" id="COG1309">
    <property type="taxonomic scope" value="Bacteria"/>
</dbReference>
<dbReference type="HOGENOM" id="CLU_069356_25_2_11"/>
<evidence type="ECO:0000256" key="3">
    <source>
        <dbReference type="ARBA" id="ARBA00023163"/>
    </source>
</evidence>
<dbReference type="SUPFAM" id="SSF46689">
    <property type="entry name" value="Homeodomain-like"/>
    <property type="match status" value="1"/>
</dbReference>
<dbReference type="Gene3D" id="1.10.357.10">
    <property type="entry name" value="Tetracycline Repressor, domain 2"/>
    <property type="match status" value="1"/>
</dbReference>
<dbReference type="PANTHER" id="PTHR30055:SF148">
    <property type="entry name" value="TETR-FAMILY TRANSCRIPTIONAL REGULATOR"/>
    <property type="match status" value="1"/>
</dbReference>
<evidence type="ECO:0000313" key="8">
    <source>
        <dbReference type="Proteomes" id="UP000003779"/>
    </source>
</evidence>
<dbReference type="Pfam" id="PF16859">
    <property type="entry name" value="TetR_C_11"/>
    <property type="match status" value="1"/>
</dbReference>
<dbReference type="InterPro" id="IPR050109">
    <property type="entry name" value="HTH-type_TetR-like_transc_reg"/>
</dbReference>
<evidence type="ECO:0000256" key="5">
    <source>
        <dbReference type="SAM" id="MobiDB-lite"/>
    </source>
</evidence>
<dbReference type="GO" id="GO:0003700">
    <property type="term" value="F:DNA-binding transcription factor activity"/>
    <property type="evidence" value="ECO:0007669"/>
    <property type="project" value="TreeGrafter"/>
</dbReference>
<dbReference type="RefSeq" id="WP_014910937.1">
    <property type="nucleotide sequence ID" value="NC_018524.1"/>
</dbReference>
<dbReference type="AlphaFoldDB" id="J7LCD0"/>
<gene>
    <name evidence="7" type="ordered locus">B005_2139</name>
</gene>
<feature type="domain" description="HTH tetR-type" evidence="6">
    <location>
        <begin position="18"/>
        <end position="78"/>
    </location>
</feature>
<dbReference type="STRING" id="1205910.B005_2139"/>
<dbReference type="InterPro" id="IPR011075">
    <property type="entry name" value="TetR_C"/>
</dbReference>
<proteinExistence type="predicted"/>
<keyword evidence="3" id="KW-0804">Transcription</keyword>
<feature type="region of interest" description="Disordered" evidence="5">
    <location>
        <begin position="191"/>
        <end position="210"/>
    </location>
</feature>
<dbReference type="InterPro" id="IPR009057">
    <property type="entry name" value="Homeodomain-like_sf"/>
</dbReference>
<dbReference type="InterPro" id="IPR036271">
    <property type="entry name" value="Tet_transcr_reg_TetR-rel_C_sf"/>
</dbReference>
<dbReference type="Proteomes" id="UP000003779">
    <property type="component" value="Chromosome"/>
</dbReference>
<feature type="DNA-binding region" description="H-T-H motif" evidence="4">
    <location>
        <begin position="41"/>
        <end position="60"/>
    </location>
</feature>
<dbReference type="InterPro" id="IPR001647">
    <property type="entry name" value="HTH_TetR"/>
</dbReference>
<reference evidence="7 8" key="1">
    <citation type="journal article" date="2012" name="J. Bacteriol.">
        <title>Whole-Genome Sequence of Nocardiopsis alba Strain ATCC BAA-2165, Associated with Honeybees.</title>
        <authorList>
            <person name="Qiao J."/>
            <person name="Chen L."/>
            <person name="Li Y."/>
            <person name="Wang J."/>
            <person name="Zhang W."/>
            <person name="Chen S."/>
        </authorList>
    </citation>
    <scope>NUCLEOTIDE SEQUENCE [LARGE SCALE GENOMIC DNA]</scope>
    <source>
        <strain evidence="8">ATCC BAA-2165 / BE74</strain>
    </source>
</reference>
<dbReference type="GO" id="GO:0000976">
    <property type="term" value="F:transcription cis-regulatory region binding"/>
    <property type="evidence" value="ECO:0007669"/>
    <property type="project" value="TreeGrafter"/>
</dbReference>
<dbReference type="PROSITE" id="PS50977">
    <property type="entry name" value="HTH_TETR_2"/>
    <property type="match status" value="1"/>
</dbReference>
<organism evidence="7 8">
    <name type="scientific">Nocardiopsis alba (strain ATCC BAA-2165 / BE74)</name>
    <dbReference type="NCBI Taxonomy" id="1205910"/>
    <lineage>
        <taxon>Bacteria</taxon>
        <taxon>Bacillati</taxon>
        <taxon>Actinomycetota</taxon>
        <taxon>Actinomycetes</taxon>
        <taxon>Streptosporangiales</taxon>
        <taxon>Nocardiopsidaceae</taxon>
        <taxon>Nocardiopsis</taxon>
    </lineage>
</organism>
<evidence type="ECO:0000259" key="6">
    <source>
        <dbReference type="PROSITE" id="PS50977"/>
    </source>
</evidence>